<organism evidence="1">
    <name type="scientific">virus sp. ctkyY8</name>
    <dbReference type="NCBI Taxonomy" id="2827995"/>
    <lineage>
        <taxon>Viruses</taxon>
    </lineage>
</organism>
<accession>A0A8S5REH3</accession>
<name>A0A8S5REH3_9VIRU</name>
<proteinExistence type="predicted"/>
<evidence type="ECO:0000313" key="1">
    <source>
        <dbReference type="EMBL" id="DAE29555.1"/>
    </source>
</evidence>
<dbReference type="EMBL" id="BK059095">
    <property type="protein sequence ID" value="DAE29555.1"/>
    <property type="molecule type" value="Genomic_DNA"/>
</dbReference>
<reference evidence="1" key="1">
    <citation type="journal article" date="2021" name="Proc. Natl. Acad. Sci. U.S.A.">
        <title>A Catalog of Tens of Thousands of Viruses from Human Metagenomes Reveals Hidden Associations with Chronic Diseases.</title>
        <authorList>
            <person name="Tisza M.J."/>
            <person name="Buck C.B."/>
        </authorList>
    </citation>
    <scope>NUCLEOTIDE SEQUENCE</scope>
    <source>
        <strain evidence="1">CtkyY8</strain>
    </source>
</reference>
<protein>
    <submittedName>
        <fullName evidence="1">Uncharacterized protein</fullName>
    </submittedName>
</protein>
<sequence>MKKLKDGSLLSAEERIFSEIPIALWKSSKNF</sequence>